<dbReference type="GO" id="GO:0005524">
    <property type="term" value="F:ATP binding"/>
    <property type="evidence" value="ECO:0007669"/>
    <property type="project" value="UniProtKB-UniRule"/>
</dbReference>
<dbReference type="Gene3D" id="3.30.200.20">
    <property type="entry name" value="Phosphorylase Kinase, domain 1"/>
    <property type="match status" value="1"/>
</dbReference>
<dbReference type="Gene3D" id="1.10.510.10">
    <property type="entry name" value="Transferase(Phosphotransferase) domain 1"/>
    <property type="match status" value="2"/>
</dbReference>
<keyword evidence="3" id="KW-0808">Transferase</keyword>
<keyword evidence="4 9" id="KW-0547">Nucleotide-binding</keyword>
<dbReference type="AlphaFoldDB" id="A0A9P3C347"/>
<dbReference type="PANTHER" id="PTHR47634:SF9">
    <property type="entry name" value="PROTEIN KINASE DOMAIN-CONTAINING PROTEIN-RELATED"/>
    <property type="match status" value="1"/>
</dbReference>
<reference evidence="11 12" key="1">
    <citation type="submission" date="2021-02" db="EMBL/GenBank/DDBJ databases">
        <title>Pan-genome distribution and transcriptional activeness of fungal secondary metabolism genes in Aspergillus section Fumigati.</title>
        <authorList>
            <person name="Takahashi H."/>
            <person name="Umemura M."/>
            <person name="Ninomiya A."/>
            <person name="Kusuya Y."/>
            <person name="Urayama S."/>
            <person name="Shimizu M."/>
            <person name="Watanabe A."/>
            <person name="Kamei K."/>
            <person name="Yaguchi T."/>
            <person name="Hagiwara D."/>
        </authorList>
    </citation>
    <scope>NUCLEOTIDE SEQUENCE [LARGE SCALE GENOMIC DNA]</scope>
    <source>
        <strain evidence="11 12">IFM 47045</strain>
    </source>
</reference>
<dbReference type="RefSeq" id="XP_043130424.1">
    <property type="nucleotide sequence ID" value="XM_043274489.1"/>
</dbReference>
<dbReference type="SMART" id="SM00220">
    <property type="entry name" value="S_TKc"/>
    <property type="match status" value="1"/>
</dbReference>
<dbReference type="InterPro" id="IPR017441">
    <property type="entry name" value="Protein_kinase_ATP_BS"/>
</dbReference>
<evidence type="ECO:0000256" key="6">
    <source>
        <dbReference type="ARBA" id="ARBA00022840"/>
    </source>
</evidence>
<dbReference type="GO" id="GO:0000245">
    <property type="term" value="P:spliceosomal complex assembly"/>
    <property type="evidence" value="ECO:0007669"/>
    <property type="project" value="TreeGrafter"/>
</dbReference>
<dbReference type="GO" id="GO:0050684">
    <property type="term" value="P:regulation of mRNA processing"/>
    <property type="evidence" value="ECO:0007669"/>
    <property type="project" value="TreeGrafter"/>
</dbReference>
<evidence type="ECO:0000313" key="12">
    <source>
        <dbReference type="Proteomes" id="UP000710440"/>
    </source>
</evidence>
<comment type="caution">
    <text evidence="11">The sequence shown here is derived from an EMBL/GenBank/DDBJ whole genome shotgun (WGS) entry which is preliminary data.</text>
</comment>
<dbReference type="PROSITE" id="PS00107">
    <property type="entry name" value="PROTEIN_KINASE_ATP"/>
    <property type="match status" value="1"/>
</dbReference>
<evidence type="ECO:0000256" key="1">
    <source>
        <dbReference type="ARBA" id="ARBA00012513"/>
    </source>
</evidence>
<keyword evidence="5" id="KW-0418">Kinase</keyword>
<dbReference type="GO" id="GO:0004674">
    <property type="term" value="F:protein serine/threonine kinase activity"/>
    <property type="evidence" value="ECO:0007669"/>
    <property type="project" value="UniProtKB-KW"/>
</dbReference>
<keyword evidence="2" id="KW-0723">Serine/threonine-protein kinase</keyword>
<dbReference type="GeneID" id="66930878"/>
<evidence type="ECO:0000256" key="7">
    <source>
        <dbReference type="ARBA" id="ARBA00047899"/>
    </source>
</evidence>
<dbReference type="InterPro" id="IPR000719">
    <property type="entry name" value="Prot_kinase_dom"/>
</dbReference>
<name>A0A9P3C347_ASPVI</name>
<gene>
    <name evidence="11" type="ORF">Aspvir_002896</name>
</gene>
<dbReference type="InterPro" id="IPR051334">
    <property type="entry name" value="SRPK"/>
</dbReference>
<evidence type="ECO:0000256" key="5">
    <source>
        <dbReference type="ARBA" id="ARBA00022777"/>
    </source>
</evidence>
<dbReference type="OrthoDB" id="5979581at2759"/>
<dbReference type="Proteomes" id="UP000710440">
    <property type="component" value="Unassembled WGS sequence"/>
</dbReference>
<dbReference type="Pfam" id="PF00069">
    <property type="entry name" value="Pkinase"/>
    <property type="match status" value="1"/>
</dbReference>
<evidence type="ECO:0000313" key="11">
    <source>
        <dbReference type="EMBL" id="GIK07238.1"/>
    </source>
</evidence>
<feature type="binding site" evidence="9">
    <location>
        <position position="82"/>
    </location>
    <ligand>
        <name>ATP</name>
        <dbReference type="ChEBI" id="CHEBI:30616"/>
    </ligand>
</feature>
<organism evidence="11 12">
    <name type="scientific">Aspergillus viridinutans</name>
    <dbReference type="NCBI Taxonomy" id="75553"/>
    <lineage>
        <taxon>Eukaryota</taxon>
        <taxon>Fungi</taxon>
        <taxon>Dikarya</taxon>
        <taxon>Ascomycota</taxon>
        <taxon>Pezizomycotina</taxon>
        <taxon>Eurotiomycetes</taxon>
        <taxon>Eurotiomycetidae</taxon>
        <taxon>Eurotiales</taxon>
        <taxon>Aspergillaceae</taxon>
        <taxon>Aspergillus</taxon>
        <taxon>Aspergillus subgen. Fumigati</taxon>
    </lineage>
</organism>
<accession>A0A9P3C347</accession>
<comment type="catalytic activity">
    <reaction evidence="8">
        <text>L-seryl-[protein] + ATP = O-phospho-L-seryl-[protein] + ADP + H(+)</text>
        <dbReference type="Rhea" id="RHEA:17989"/>
        <dbReference type="Rhea" id="RHEA-COMP:9863"/>
        <dbReference type="Rhea" id="RHEA-COMP:11604"/>
        <dbReference type="ChEBI" id="CHEBI:15378"/>
        <dbReference type="ChEBI" id="CHEBI:29999"/>
        <dbReference type="ChEBI" id="CHEBI:30616"/>
        <dbReference type="ChEBI" id="CHEBI:83421"/>
        <dbReference type="ChEBI" id="CHEBI:456216"/>
        <dbReference type="EC" id="2.7.11.1"/>
    </reaction>
</comment>
<evidence type="ECO:0000256" key="2">
    <source>
        <dbReference type="ARBA" id="ARBA00022527"/>
    </source>
</evidence>
<feature type="domain" description="Protein kinase" evidence="10">
    <location>
        <begin position="53"/>
        <end position="414"/>
    </location>
</feature>
<dbReference type="PANTHER" id="PTHR47634">
    <property type="entry name" value="PROTEIN KINASE DOMAIN-CONTAINING PROTEIN-RELATED"/>
    <property type="match status" value="1"/>
</dbReference>
<evidence type="ECO:0000256" key="3">
    <source>
        <dbReference type="ARBA" id="ARBA00022679"/>
    </source>
</evidence>
<evidence type="ECO:0000256" key="8">
    <source>
        <dbReference type="ARBA" id="ARBA00048679"/>
    </source>
</evidence>
<dbReference type="PROSITE" id="PS50011">
    <property type="entry name" value="PROTEIN_KINASE_DOM"/>
    <property type="match status" value="1"/>
</dbReference>
<protein>
    <recommendedName>
        <fullName evidence="1">non-specific serine/threonine protein kinase</fullName>
        <ecNumber evidence="1">2.7.11.1</ecNumber>
    </recommendedName>
</protein>
<evidence type="ECO:0000256" key="9">
    <source>
        <dbReference type="PROSITE-ProRule" id="PRU10141"/>
    </source>
</evidence>
<sequence>MSSSKWTCAPRIFPSSGFQVLDPSLHIEEETLPTYCPEKYYPVRQGEVFNDRYQILAKLGYGVTSTVWFSRDLVDAKYVVLKIYVTGERKNHELDVYHRMNAVESTHPGKRFIRKLFDQFVIKGPHGQHVCLVHEPLGVTASELLKCIPGQAMTLESLKPCIRQLLVVLDFLHSAAHIIHTDLQLKNLLLPTPSLEALSEFEEREIKQPSARKMLNDRTIYVSSRFPTGAGLPLLSDFGEARFADGENNADIMPNPYRAPEVILKSNWDCKVDIWNIAMVVSLFHAPKLAPLRLEQHMLISRIKAWDIVSPDPLIDGRNADGIFDDRVHLAELVALLGPPPPGFLECHRLSSVFWGKSGNWKNLAPIPGKTLESLATNVRGEDKEGFLRWLRLALQWDPADRPTAMDLLYDEWMMKGLKLGENKQTSSEA</sequence>
<comment type="catalytic activity">
    <reaction evidence="7">
        <text>L-threonyl-[protein] + ATP = O-phospho-L-threonyl-[protein] + ADP + H(+)</text>
        <dbReference type="Rhea" id="RHEA:46608"/>
        <dbReference type="Rhea" id="RHEA-COMP:11060"/>
        <dbReference type="Rhea" id="RHEA-COMP:11605"/>
        <dbReference type="ChEBI" id="CHEBI:15378"/>
        <dbReference type="ChEBI" id="CHEBI:30013"/>
        <dbReference type="ChEBI" id="CHEBI:30616"/>
        <dbReference type="ChEBI" id="CHEBI:61977"/>
        <dbReference type="ChEBI" id="CHEBI:456216"/>
        <dbReference type="EC" id="2.7.11.1"/>
    </reaction>
</comment>
<dbReference type="SUPFAM" id="SSF56112">
    <property type="entry name" value="Protein kinase-like (PK-like)"/>
    <property type="match status" value="1"/>
</dbReference>
<keyword evidence="12" id="KW-1185">Reference proteome</keyword>
<evidence type="ECO:0000259" key="10">
    <source>
        <dbReference type="PROSITE" id="PS50011"/>
    </source>
</evidence>
<dbReference type="EC" id="2.7.11.1" evidence="1"/>
<evidence type="ECO:0000256" key="4">
    <source>
        <dbReference type="ARBA" id="ARBA00022741"/>
    </source>
</evidence>
<dbReference type="InterPro" id="IPR011009">
    <property type="entry name" value="Kinase-like_dom_sf"/>
</dbReference>
<dbReference type="EMBL" id="BOPL01000013">
    <property type="protein sequence ID" value="GIK07238.1"/>
    <property type="molecule type" value="Genomic_DNA"/>
</dbReference>
<keyword evidence="6 9" id="KW-0067">ATP-binding</keyword>
<proteinExistence type="predicted"/>